<dbReference type="EMBL" id="CP002545">
    <property type="protein sequence ID" value="ADY53216.1"/>
    <property type="molecule type" value="Genomic_DNA"/>
</dbReference>
<keyword evidence="4" id="KW-0732">Signal</keyword>
<evidence type="ECO:0000256" key="2">
    <source>
        <dbReference type="ARBA" id="ARBA00023136"/>
    </source>
</evidence>
<dbReference type="Gene3D" id="2.40.170.20">
    <property type="entry name" value="TonB-dependent receptor, beta-barrel domain"/>
    <property type="match status" value="1"/>
</dbReference>
<accession>F0S6A2</accession>
<keyword evidence="6" id="KW-0675">Receptor</keyword>
<feature type="domain" description="Outer membrane protein beta-barrel" evidence="5">
    <location>
        <begin position="384"/>
        <end position="788"/>
    </location>
</feature>
<name>F0S6A2_PSESL</name>
<dbReference type="PANTHER" id="PTHR40980">
    <property type="entry name" value="PLUG DOMAIN-CONTAINING PROTEIN"/>
    <property type="match status" value="1"/>
</dbReference>
<dbReference type="HOGENOM" id="CLU_017617_1_0_10"/>
<dbReference type="RefSeq" id="WP_013633701.1">
    <property type="nucleotide sequence ID" value="NC_015177.1"/>
</dbReference>
<dbReference type="STRING" id="762903.Pedsa_2674"/>
<proteinExistence type="predicted"/>
<evidence type="ECO:0000256" key="4">
    <source>
        <dbReference type="SAM" id="SignalP"/>
    </source>
</evidence>
<protein>
    <submittedName>
        <fullName evidence="6">TonB-dependent receptor</fullName>
    </submittedName>
</protein>
<dbReference type="SUPFAM" id="SSF56935">
    <property type="entry name" value="Porins"/>
    <property type="match status" value="1"/>
</dbReference>
<evidence type="ECO:0000259" key="5">
    <source>
        <dbReference type="Pfam" id="PF14905"/>
    </source>
</evidence>
<dbReference type="PANTHER" id="PTHR40980:SF4">
    <property type="entry name" value="TONB-DEPENDENT RECEPTOR-LIKE BETA-BARREL DOMAIN-CONTAINING PROTEIN"/>
    <property type="match status" value="1"/>
</dbReference>
<feature type="chain" id="PRO_5003260135" evidence="4">
    <location>
        <begin position="24"/>
        <end position="812"/>
    </location>
</feature>
<dbReference type="KEGG" id="psn:Pedsa_2674"/>
<dbReference type="eggNOG" id="COG4771">
    <property type="taxonomic scope" value="Bacteria"/>
</dbReference>
<dbReference type="GO" id="GO:0009279">
    <property type="term" value="C:cell outer membrane"/>
    <property type="evidence" value="ECO:0007669"/>
    <property type="project" value="UniProtKB-SubCell"/>
</dbReference>
<dbReference type="InterPro" id="IPR037066">
    <property type="entry name" value="Plug_dom_sf"/>
</dbReference>
<keyword evidence="7" id="KW-1185">Reference proteome</keyword>
<dbReference type="AlphaFoldDB" id="F0S6A2"/>
<gene>
    <name evidence="6" type="ordered locus">Pedsa_2674</name>
</gene>
<dbReference type="Proteomes" id="UP000000310">
    <property type="component" value="Chromosome"/>
</dbReference>
<evidence type="ECO:0000256" key="3">
    <source>
        <dbReference type="ARBA" id="ARBA00023237"/>
    </source>
</evidence>
<dbReference type="Pfam" id="PF14905">
    <property type="entry name" value="OMP_b-brl_3"/>
    <property type="match status" value="1"/>
</dbReference>
<sequence length="812" mass="92201">MRSNFLKLIPTIVLTAVSHCIFAQSTLVSGKIQDEKGTLLDFATISVISTQDSSTVKGTLANEHGVYSISNIPFGRYILKASLFGYKNHVSKEFVLNSDQQTAKIDLTLQPDGKKINLNEIVVVAKKPFVERKADKLVVNVESSSLSTGSTALEVLQRSPGVSLDQNDNISLQGKSGVLVMLDGKQTYMSNSDLATLLKSMQSSEIQTIEIITNPSAKYEAEGNAGIINIVTKKGKMYGTNGSVNSSISLAKITRANTGLNLNHRTERLNLFGNFNYSRNANLNRLDIDRVASRPGENVYFSQQSGNESHGNYYSFKIGSDFFINKNQTLGFFINNYNNDDKEDSHSQTAIGKSFTQADSLLKAYSLSENRNRNTAYNLNYKIKIDSSGQELSTDFDYSNYHKKENAQYDNSYYDLSGNLLNTPFLFNNNSPSDIDITSIKIDYVKPFKNGYKLEMGYKSSWVKSDNNFKYLTKQNDEWVNGPGRSNHFIYDENVNALYFSLHKTFKDFSFNAGLRAEQSNTKGHLLENNNVVKRDYLDFFPTFFVTKPITKSYELSFSYSRRIDRPRYTSLNPFIYYLDEYTYNKGNPFLNPQYTDKFELNHTLKGKYIVSMGYSLVHDLIDNAVILPDTTNNALYQTAKNLDTQNQYYINIYAPFQLFPWWNMTNNVNAFHFDYKSADLNGQNFRSGNFAVQYNMQHAFTISKSMSAELGGYYVSALEYGTLKIRPQYSLNAGLSKNFLKNKLNTKVAVSDIFNTFEQRISSLISGLDYNLTQKHATRLFRFSVSYKFGKNDIKPARRRTSGSEEEQNRL</sequence>
<feature type="signal peptide" evidence="4">
    <location>
        <begin position="1"/>
        <end position="23"/>
    </location>
</feature>
<comment type="subcellular location">
    <subcellularLocation>
        <location evidence="1">Cell outer membrane</location>
    </subcellularLocation>
</comment>
<dbReference type="InterPro" id="IPR036942">
    <property type="entry name" value="Beta-barrel_TonB_sf"/>
</dbReference>
<dbReference type="InterPro" id="IPR041700">
    <property type="entry name" value="OMP_b-brl_3"/>
</dbReference>
<dbReference type="OrthoDB" id="606851at2"/>
<dbReference type="SUPFAM" id="SSF49464">
    <property type="entry name" value="Carboxypeptidase regulatory domain-like"/>
    <property type="match status" value="1"/>
</dbReference>
<evidence type="ECO:0000256" key="1">
    <source>
        <dbReference type="ARBA" id="ARBA00004442"/>
    </source>
</evidence>
<keyword evidence="3" id="KW-0998">Cell outer membrane</keyword>
<dbReference type="Gene3D" id="2.60.40.1120">
    <property type="entry name" value="Carboxypeptidase-like, regulatory domain"/>
    <property type="match status" value="1"/>
</dbReference>
<dbReference type="Pfam" id="PF13620">
    <property type="entry name" value="CarboxypepD_reg"/>
    <property type="match status" value="1"/>
</dbReference>
<reference evidence="6 7" key="1">
    <citation type="journal article" date="2011" name="Stand. Genomic Sci.">
        <title>Complete genome sequence of the gliding, heparinolytic Pedobacter saltans type strain (113).</title>
        <authorList>
            <person name="Liolios K."/>
            <person name="Sikorski J."/>
            <person name="Lu M."/>
            <person name="Nolan M."/>
            <person name="Lapidus A."/>
            <person name="Lucas S."/>
            <person name="Hammon N."/>
            <person name="Deshpande S."/>
            <person name="Cheng J.F."/>
            <person name="Tapia R."/>
            <person name="Han C."/>
            <person name="Goodwin L."/>
            <person name="Pitluck S."/>
            <person name="Huntemann M."/>
            <person name="Ivanova N."/>
            <person name="Pagani I."/>
            <person name="Mavromatis K."/>
            <person name="Ovchinikova G."/>
            <person name="Pati A."/>
            <person name="Chen A."/>
            <person name="Palaniappan K."/>
            <person name="Land M."/>
            <person name="Hauser L."/>
            <person name="Brambilla E.M."/>
            <person name="Kotsyurbenko O."/>
            <person name="Rohde M."/>
            <person name="Tindall B.J."/>
            <person name="Abt B."/>
            <person name="Goker M."/>
            <person name="Detter J.C."/>
            <person name="Woyke T."/>
            <person name="Bristow J."/>
            <person name="Eisen J.A."/>
            <person name="Markowitz V."/>
            <person name="Hugenholtz P."/>
            <person name="Klenk H.P."/>
            <person name="Kyrpides N.C."/>
        </authorList>
    </citation>
    <scope>NUCLEOTIDE SEQUENCE [LARGE SCALE GENOMIC DNA]</scope>
    <source>
        <strain evidence="7">ATCC 51119 / DSM 12145 / JCM 21818 / LMG 10337 / NBRC 100064 / NCIMB 13643</strain>
    </source>
</reference>
<evidence type="ECO:0000313" key="7">
    <source>
        <dbReference type="Proteomes" id="UP000000310"/>
    </source>
</evidence>
<keyword evidence="2" id="KW-0472">Membrane</keyword>
<evidence type="ECO:0000313" key="6">
    <source>
        <dbReference type="EMBL" id="ADY53216.1"/>
    </source>
</evidence>
<organism evidence="6 7">
    <name type="scientific">Pseudopedobacter saltans (strain ATCC 51119 / DSM 12145 / JCM 21818 / CCUG 39354 / LMG 10337 / NBRC 100064 / NCIMB 13643)</name>
    <name type="common">Pedobacter saltans</name>
    <dbReference type="NCBI Taxonomy" id="762903"/>
    <lineage>
        <taxon>Bacteria</taxon>
        <taxon>Pseudomonadati</taxon>
        <taxon>Bacteroidota</taxon>
        <taxon>Sphingobacteriia</taxon>
        <taxon>Sphingobacteriales</taxon>
        <taxon>Sphingobacteriaceae</taxon>
        <taxon>Pseudopedobacter</taxon>
    </lineage>
</organism>
<reference evidence="7" key="2">
    <citation type="submission" date="2011-02" db="EMBL/GenBank/DDBJ databases">
        <title>The complete genome of Pedobacter saltans DSM 12145.</title>
        <authorList>
            <consortium name="US DOE Joint Genome Institute (JGI-PGF)"/>
            <person name="Lucas S."/>
            <person name="Copeland A."/>
            <person name="Lapidus A."/>
            <person name="Bruce D."/>
            <person name="Goodwin L."/>
            <person name="Pitluck S."/>
            <person name="Kyrpides N."/>
            <person name="Mavromatis K."/>
            <person name="Pagani I."/>
            <person name="Ivanova N."/>
            <person name="Ovchinnikova G."/>
            <person name="Lu M."/>
            <person name="Detter J.C."/>
            <person name="Han C."/>
            <person name="Land M."/>
            <person name="Hauser L."/>
            <person name="Markowitz V."/>
            <person name="Cheng J.-F."/>
            <person name="Hugenholtz P."/>
            <person name="Woyke T."/>
            <person name="Wu D."/>
            <person name="Tindall B."/>
            <person name="Pomrenke H.G."/>
            <person name="Brambilla E."/>
            <person name="Klenk H.-P."/>
            <person name="Eisen J.A."/>
        </authorList>
    </citation>
    <scope>NUCLEOTIDE SEQUENCE [LARGE SCALE GENOMIC DNA]</scope>
    <source>
        <strain evidence="7">ATCC 51119 / DSM 12145 / JCM 21818 / LMG 10337 / NBRC 100064 / NCIMB 13643</strain>
    </source>
</reference>
<dbReference type="InterPro" id="IPR008969">
    <property type="entry name" value="CarboxyPept-like_regulatory"/>
</dbReference>
<dbReference type="Gene3D" id="2.170.130.10">
    <property type="entry name" value="TonB-dependent receptor, plug domain"/>
    <property type="match status" value="1"/>
</dbReference>